<keyword evidence="3" id="KW-0998">Cell outer membrane</keyword>
<keyword evidence="8" id="KW-1185">Reference proteome</keyword>
<protein>
    <submittedName>
        <fullName evidence="7">OmpA family protein</fullName>
    </submittedName>
</protein>
<keyword evidence="2 4" id="KW-0472">Membrane</keyword>
<dbReference type="EMBL" id="ASHL01000002">
    <property type="protein sequence ID" value="EPD13509.1"/>
    <property type="molecule type" value="Genomic_DNA"/>
</dbReference>
<comment type="caution">
    <text evidence="7">The sequence shown here is derived from an EMBL/GenBank/DDBJ whole genome shotgun (WGS) entry which is preliminary data.</text>
</comment>
<evidence type="ECO:0000256" key="1">
    <source>
        <dbReference type="ARBA" id="ARBA00004442"/>
    </source>
</evidence>
<sequence length="219" mass="22819">MNNKTLVTGIAAGLMFTLAGCTTVNPYTQEQQTSKAAMGAGAGAVTGAIIGAMKGDRKTALKGAVLGAAAGGGVGYYMDVQEAKLRQRLSGTGVSVSRVGNNLILNMPGNVTFTTGNSSINAGFYQVLDSVAIILKEYSDTTITVIGHTDSVGDEAYNQGLSEQRAQSVASYLRSQGVVGQRFNVMGYGEQSPIASNSTKEGRAQNRRVEITLTPLNVR</sequence>
<dbReference type="InterPro" id="IPR050330">
    <property type="entry name" value="Bact_OuterMem_StrucFunc"/>
</dbReference>
<comment type="subcellular location">
    <subcellularLocation>
        <location evidence="1">Cell outer membrane</location>
    </subcellularLocation>
</comment>
<dbReference type="CDD" id="cd07185">
    <property type="entry name" value="OmpA_C-like"/>
    <property type="match status" value="1"/>
</dbReference>
<dbReference type="PRINTS" id="PR01023">
    <property type="entry name" value="NAFLGMOTY"/>
</dbReference>
<dbReference type="InterPro" id="IPR006664">
    <property type="entry name" value="OMP_bac"/>
</dbReference>
<dbReference type="PROSITE" id="PS51123">
    <property type="entry name" value="OMPA_2"/>
    <property type="match status" value="1"/>
</dbReference>
<accession>A0AB33Z350</accession>
<dbReference type="InterPro" id="IPR039567">
    <property type="entry name" value="Gly-zipper"/>
</dbReference>
<reference evidence="7 8" key="1">
    <citation type="journal article" date="2013" name="Genome Announc.">
        <title>Genome Sequence of the Pyrene- and Fluoranthene-Degrading Bacterium Cycloclasticus sp. Strain PY97M.</title>
        <authorList>
            <person name="Cui Z."/>
            <person name="Xu G."/>
            <person name="Li Q."/>
            <person name="Gao W."/>
            <person name="Zheng L."/>
        </authorList>
    </citation>
    <scope>NUCLEOTIDE SEQUENCE [LARGE SCALE GENOMIC DNA]</scope>
    <source>
        <strain evidence="7 8">PY97M</strain>
    </source>
</reference>
<dbReference type="SUPFAM" id="SSF103088">
    <property type="entry name" value="OmpA-like"/>
    <property type="match status" value="1"/>
</dbReference>
<dbReference type="PRINTS" id="PR01021">
    <property type="entry name" value="OMPADOMAIN"/>
</dbReference>
<dbReference type="PANTHER" id="PTHR30329">
    <property type="entry name" value="STATOR ELEMENT OF FLAGELLAR MOTOR COMPLEX"/>
    <property type="match status" value="1"/>
</dbReference>
<evidence type="ECO:0000256" key="5">
    <source>
        <dbReference type="SAM" id="SignalP"/>
    </source>
</evidence>
<dbReference type="Proteomes" id="UP000015462">
    <property type="component" value="Unassembled WGS sequence"/>
</dbReference>
<keyword evidence="5" id="KW-0732">Signal</keyword>
<feature type="domain" description="OmpA-like" evidence="6">
    <location>
        <begin position="100"/>
        <end position="217"/>
    </location>
</feature>
<feature type="chain" id="PRO_5044204466" evidence="5">
    <location>
        <begin position="20"/>
        <end position="219"/>
    </location>
</feature>
<dbReference type="Pfam" id="PF00691">
    <property type="entry name" value="OmpA"/>
    <property type="match status" value="1"/>
</dbReference>
<dbReference type="PROSITE" id="PS51257">
    <property type="entry name" value="PROKAR_LIPOPROTEIN"/>
    <property type="match status" value="1"/>
</dbReference>
<dbReference type="RefSeq" id="WP_015006462.1">
    <property type="nucleotide sequence ID" value="NZ_FQZJ01000001.1"/>
</dbReference>
<dbReference type="Gene3D" id="3.30.1330.60">
    <property type="entry name" value="OmpA-like domain"/>
    <property type="match status" value="1"/>
</dbReference>
<dbReference type="InterPro" id="IPR036737">
    <property type="entry name" value="OmpA-like_sf"/>
</dbReference>
<organism evidence="7 8">
    <name type="scientific">Cycloclasticus pugetii</name>
    <dbReference type="NCBI Taxonomy" id="34068"/>
    <lineage>
        <taxon>Bacteria</taxon>
        <taxon>Pseudomonadati</taxon>
        <taxon>Pseudomonadota</taxon>
        <taxon>Gammaproteobacteria</taxon>
        <taxon>Thiotrichales</taxon>
        <taxon>Piscirickettsiaceae</taxon>
        <taxon>Cycloclasticus</taxon>
    </lineage>
</organism>
<proteinExistence type="predicted"/>
<evidence type="ECO:0000313" key="8">
    <source>
        <dbReference type="Proteomes" id="UP000015462"/>
    </source>
</evidence>
<dbReference type="InterPro" id="IPR006665">
    <property type="entry name" value="OmpA-like"/>
</dbReference>
<dbReference type="AlphaFoldDB" id="A0AB33Z350"/>
<evidence type="ECO:0000256" key="2">
    <source>
        <dbReference type="ARBA" id="ARBA00023136"/>
    </source>
</evidence>
<evidence type="ECO:0000256" key="3">
    <source>
        <dbReference type="ARBA" id="ARBA00023237"/>
    </source>
</evidence>
<evidence type="ECO:0000256" key="4">
    <source>
        <dbReference type="PROSITE-ProRule" id="PRU00473"/>
    </source>
</evidence>
<dbReference type="PANTHER" id="PTHR30329:SF21">
    <property type="entry name" value="LIPOPROTEIN YIAD-RELATED"/>
    <property type="match status" value="1"/>
</dbReference>
<evidence type="ECO:0000259" key="6">
    <source>
        <dbReference type="PROSITE" id="PS51123"/>
    </source>
</evidence>
<dbReference type="Pfam" id="PF13488">
    <property type="entry name" value="Gly-zipper_Omp"/>
    <property type="match status" value="1"/>
</dbReference>
<evidence type="ECO:0000313" key="7">
    <source>
        <dbReference type="EMBL" id="EPD13509.1"/>
    </source>
</evidence>
<feature type="signal peptide" evidence="5">
    <location>
        <begin position="1"/>
        <end position="19"/>
    </location>
</feature>
<gene>
    <name evidence="7" type="ORF">L196_03211</name>
</gene>
<name>A0AB33Z350_9GAMM</name>
<dbReference type="GO" id="GO:0009279">
    <property type="term" value="C:cell outer membrane"/>
    <property type="evidence" value="ECO:0007669"/>
    <property type="project" value="UniProtKB-SubCell"/>
</dbReference>